<feature type="transmembrane region" description="Helical" evidence="1">
    <location>
        <begin position="41"/>
        <end position="62"/>
    </location>
</feature>
<keyword evidence="1" id="KW-0812">Transmembrane</keyword>
<comment type="caution">
    <text evidence="2">The sequence shown here is derived from an EMBL/GenBank/DDBJ whole genome shotgun (WGS) entry which is preliminary data.</text>
</comment>
<gene>
    <name evidence="2" type="ORF">S03H2_64986</name>
</gene>
<feature type="transmembrane region" description="Helical" evidence="1">
    <location>
        <begin position="74"/>
        <end position="94"/>
    </location>
</feature>
<keyword evidence="1" id="KW-1133">Transmembrane helix</keyword>
<dbReference type="EMBL" id="BARU01042271">
    <property type="protein sequence ID" value="GAH83051.1"/>
    <property type="molecule type" value="Genomic_DNA"/>
</dbReference>
<sequence length="133" mass="14766">MPSISILACAFGLGFIAAAPLGPVNMVAIRRGLVVRWTRTIWVGFGSVAFETVEVALILWGGQRLIERIPVEFIQRYVSLPAAGIVLLVGLFLLRRAVVPPRRMLAAIRAERDTTPPHWCVRGRPDRRRPDVS</sequence>
<dbReference type="AlphaFoldDB" id="X1IKX4"/>
<organism evidence="2">
    <name type="scientific">marine sediment metagenome</name>
    <dbReference type="NCBI Taxonomy" id="412755"/>
    <lineage>
        <taxon>unclassified sequences</taxon>
        <taxon>metagenomes</taxon>
        <taxon>ecological metagenomes</taxon>
    </lineage>
</organism>
<protein>
    <submittedName>
        <fullName evidence="2">Uncharacterized protein</fullName>
    </submittedName>
</protein>
<feature type="transmembrane region" description="Helical" evidence="1">
    <location>
        <begin position="6"/>
        <end position="29"/>
    </location>
</feature>
<reference evidence="2" key="1">
    <citation type="journal article" date="2014" name="Front. Microbiol.">
        <title>High frequency of phylogenetically diverse reductive dehalogenase-homologous genes in deep subseafloor sedimentary metagenomes.</title>
        <authorList>
            <person name="Kawai M."/>
            <person name="Futagami T."/>
            <person name="Toyoda A."/>
            <person name="Takaki Y."/>
            <person name="Nishi S."/>
            <person name="Hori S."/>
            <person name="Arai W."/>
            <person name="Tsubouchi T."/>
            <person name="Morono Y."/>
            <person name="Uchiyama I."/>
            <person name="Ito T."/>
            <person name="Fujiyama A."/>
            <person name="Inagaki F."/>
            <person name="Takami H."/>
        </authorList>
    </citation>
    <scope>NUCLEOTIDE SEQUENCE</scope>
    <source>
        <strain evidence="2">Expedition CK06-06</strain>
    </source>
</reference>
<accession>X1IKX4</accession>
<feature type="non-terminal residue" evidence="2">
    <location>
        <position position="133"/>
    </location>
</feature>
<evidence type="ECO:0000313" key="2">
    <source>
        <dbReference type="EMBL" id="GAH83051.1"/>
    </source>
</evidence>
<keyword evidence="1" id="KW-0472">Membrane</keyword>
<proteinExistence type="predicted"/>
<name>X1IKX4_9ZZZZ</name>
<evidence type="ECO:0000256" key="1">
    <source>
        <dbReference type="SAM" id="Phobius"/>
    </source>
</evidence>